<dbReference type="OrthoDB" id="1708403at2759"/>
<feature type="region of interest" description="Disordered" evidence="9">
    <location>
        <begin position="70"/>
        <end position="93"/>
    </location>
</feature>
<evidence type="ECO:0000256" key="4">
    <source>
        <dbReference type="ARBA" id="ARBA00022833"/>
    </source>
</evidence>
<dbReference type="InParanoid" id="A0A068U5I3"/>
<gene>
    <name evidence="11" type="ORF">GSCOC_T00016191001</name>
</gene>
<evidence type="ECO:0000256" key="9">
    <source>
        <dbReference type="SAM" id="MobiDB-lite"/>
    </source>
</evidence>
<dbReference type="PhylomeDB" id="A0A068U5I3"/>
<feature type="compositionally biased region" description="Polar residues" evidence="9">
    <location>
        <begin position="72"/>
        <end position="93"/>
    </location>
</feature>
<evidence type="ECO:0000256" key="3">
    <source>
        <dbReference type="ARBA" id="ARBA00022771"/>
    </source>
</evidence>
<keyword evidence="2" id="KW-0479">Metal-binding</keyword>
<evidence type="ECO:0000256" key="8">
    <source>
        <dbReference type="PROSITE-ProRule" id="PRU00042"/>
    </source>
</evidence>
<evidence type="ECO:0000256" key="1">
    <source>
        <dbReference type="ARBA" id="ARBA00004123"/>
    </source>
</evidence>
<dbReference type="InterPro" id="IPR036236">
    <property type="entry name" value="Znf_C2H2_sf"/>
</dbReference>
<dbReference type="PROSITE" id="PS00028">
    <property type="entry name" value="ZINC_FINGER_C2H2_1"/>
    <property type="match status" value="1"/>
</dbReference>
<keyword evidence="5" id="KW-0805">Transcription regulation</keyword>
<dbReference type="Pfam" id="PF13912">
    <property type="entry name" value="zf-C2H2_6"/>
    <property type="match status" value="1"/>
</dbReference>
<evidence type="ECO:0000259" key="10">
    <source>
        <dbReference type="PROSITE" id="PS50157"/>
    </source>
</evidence>
<organism evidence="11 12">
    <name type="scientific">Coffea canephora</name>
    <name type="common">Robusta coffee</name>
    <dbReference type="NCBI Taxonomy" id="49390"/>
    <lineage>
        <taxon>Eukaryota</taxon>
        <taxon>Viridiplantae</taxon>
        <taxon>Streptophyta</taxon>
        <taxon>Embryophyta</taxon>
        <taxon>Tracheophyta</taxon>
        <taxon>Spermatophyta</taxon>
        <taxon>Magnoliopsida</taxon>
        <taxon>eudicotyledons</taxon>
        <taxon>Gunneridae</taxon>
        <taxon>Pentapetalae</taxon>
        <taxon>asterids</taxon>
        <taxon>lamiids</taxon>
        <taxon>Gentianales</taxon>
        <taxon>Rubiaceae</taxon>
        <taxon>Ixoroideae</taxon>
        <taxon>Gardenieae complex</taxon>
        <taxon>Bertiereae - Coffeeae clade</taxon>
        <taxon>Coffeeae</taxon>
        <taxon>Coffea</taxon>
    </lineage>
</organism>
<dbReference type="InterPro" id="IPR052426">
    <property type="entry name" value="Plant_dev_regulator"/>
</dbReference>
<dbReference type="GO" id="GO:0005634">
    <property type="term" value="C:nucleus"/>
    <property type="evidence" value="ECO:0007669"/>
    <property type="project" value="UniProtKB-SubCell"/>
</dbReference>
<feature type="domain" description="C2H2-type" evidence="10">
    <location>
        <begin position="40"/>
        <end position="67"/>
    </location>
</feature>
<dbReference type="OMA" id="HAKFSYE"/>
<proteinExistence type="predicted"/>
<dbReference type="SUPFAM" id="SSF57667">
    <property type="entry name" value="beta-beta-alpha zinc fingers"/>
    <property type="match status" value="1"/>
</dbReference>
<reference evidence="12" key="1">
    <citation type="journal article" date="2014" name="Science">
        <title>The coffee genome provides insight into the convergent evolution of caffeine biosynthesis.</title>
        <authorList>
            <person name="Denoeud F."/>
            <person name="Carretero-Paulet L."/>
            <person name="Dereeper A."/>
            <person name="Droc G."/>
            <person name="Guyot R."/>
            <person name="Pietrella M."/>
            <person name="Zheng C."/>
            <person name="Alberti A."/>
            <person name="Anthony F."/>
            <person name="Aprea G."/>
            <person name="Aury J.M."/>
            <person name="Bento P."/>
            <person name="Bernard M."/>
            <person name="Bocs S."/>
            <person name="Campa C."/>
            <person name="Cenci A."/>
            <person name="Combes M.C."/>
            <person name="Crouzillat D."/>
            <person name="Da Silva C."/>
            <person name="Daddiego L."/>
            <person name="De Bellis F."/>
            <person name="Dussert S."/>
            <person name="Garsmeur O."/>
            <person name="Gayraud T."/>
            <person name="Guignon V."/>
            <person name="Jahn K."/>
            <person name="Jamilloux V."/>
            <person name="Joet T."/>
            <person name="Labadie K."/>
            <person name="Lan T."/>
            <person name="Leclercq J."/>
            <person name="Lepelley M."/>
            <person name="Leroy T."/>
            <person name="Li L.T."/>
            <person name="Librado P."/>
            <person name="Lopez L."/>
            <person name="Munoz A."/>
            <person name="Noel B."/>
            <person name="Pallavicini A."/>
            <person name="Perrotta G."/>
            <person name="Poncet V."/>
            <person name="Pot D."/>
            <person name="Priyono X."/>
            <person name="Rigoreau M."/>
            <person name="Rouard M."/>
            <person name="Rozas J."/>
            <person name="Tranchant-Dubreuil C."/>
            <person name="VanBuren R."/>
            <person name="Zhang Q."/>
            <person name="Andrade A.C."/>
            <person name="Argout X."/>
            <person name="Bertrand B."/>
            <person name="de Kochko A."/>
            <person name="Graziosi G."/>
            <person name="Henry R.J."/>
            <person name="Jayarama X."/>
            <person name="Ming R."/>
            <person name="Nagai C."/>
            <person name="Rounsley S."/>
            <person name="Sankoff D."/>
            <person name="Giuliano G."/>
            <person name="Albert V.A."/>
            <person name="Wincker P."/>
            <person name="Lashermes P."/>
        </authorList>
    </citation>
    <scope>NUCLEOTIDE SEQUENCE [LARGE SCALE GENOMIC DNA]</scope>
    <source>
        <strain evidence="12">cv. DH200-94</strain>
    </source>
</reference>
<sequence length="197" mass="22239">MEKVDLSGEKLKKGTCCWDHAKFSYEKHGAYGFSWQQRSYRCSFCNKEFRSAQALGGHMNIHRRERARMRLSPSSDGLNSTPHTNPNFSSPSSALSADTLSSFAGFSSPISSASTAKQAAAVCQSECDDHRLTWARRHVPQNLSKRALLEVKELPILAKRTETRVWKKKEVVRLDLNMGFFRDAKDDLDLELRVGLS</sequence>
<dbReference type="AlphaFoldDB" id="A0A068U5I3"/>
<keyword evidence="3 8" id="KW-0863">Zinc-finger</keyword>
<keyword evidence="4" id="KW-0862">Zinc</keyword>
<evidence type="ECO:0000313" key="11">
    <source>
        <dbReference type="EMBL" id="CDP03721.1"/>
    </source>
</evidence>
<evidence type="ECO:0000256" key="6">
    <source>
        <dbReference type="ARBA" id="ARBA00023163"/>
    </source>
</evidence>
<keyword evidence="7" id="KW-0539">Nucleus</keyword>
<dbReference type="EMBL" id="HG739095">
    <property type="protein sequence ID" value="CDP03721.1"/>
    <property type="molecule type" value="Genomic_DNA"/>
</dbReference>
<dbReference type="Proteomes" id="UP000295252">
    <property type="component" value="Chromosome I"/>
</dbReference>
<dbReference type="SMART" id="SM00355">
    <property type="entry name" value="ZnF_C2H2"/>
    <property type="match status" value="1"/>
</dbReference>
<protein>
    <recommendedName>
        <fullName evidence="10">C2H2-type domain-containing protein</fullName>
    </recommendedName>
</protein>
<dbReference type="Gramene" id="CDP03721">
    <property type="protein sequence ID" value="CDP03721"/>
    <property type="gene ID" value="GSCOC_T00016191001"/>
</dbReference>
<evidence type="ECO:0000256" key="2">
    <source>
        <dbReference type="ARBA" id="ARBA00022723"/>
    </source>
</evidence>
<dbReference type="PROSITE" id="PS50157">
    <property type="entry name" value="ZINC_FINGER_C2H2_2"/>
    <property type="match status" value="1"/>
</dbReference>
<keyword evidence="6" id="KW-0804">Transcription</keyword>
<dbReference type="Gene3D" id="3.30.160.60">
    <property type="entry name" value="Classic Zinc Finger"/>
    <property type="match status" value="1"/>
</dbReference>
<accession>A0A068U5I3</accession>
<keyword evidence="12" id="KW-1185">Reference proteome</keyword>
<dbReference type="GO" id="GO:0008270">
    <property type="term" value="F:zinc ion binding"/>
    <property type="evidence" value="ECO:0007669"/>
    <property type="project" value="UniProtKB-KW"/>
</dbReference>
<comment type="subcellular location">
    <subcellularLocation>
        <location evidence="1">Nucleus</location>
    </subcellularLocation>
</comment>
<evidence type="ECO:0000256" key="7">
    <source>
        <dbReference type="ARBA" id="ARBA00023242"/>
    </source>
</evidence>
<dbReference type="PANTHER" id="PTHR45801">
    <property type="entry name" value="OS07G0101800 PROTEIN"/>
    <property type="match status" value="1"/>
</dbReference>
<name>A0A068U5I3_COFCA</name>
<dbReference type="PANTHER" id="PTHR45801:SF107">
    <property type="entry name" value="TRANSCRIPTIONAL REGULATOR SUPERMAN-LIKE"/>
    <property type="match status" value="1"/>
</dbReference>
<evidence type="ECO:0000256" key="5">
    <source>
        <dbReference type="ARBA" id="ARBA00023015"/>
    </source>
</evidence>
<dbReference type="InterPro" id="IPR013087">
    <property type="entry name" value="Znf_C2H2_type"/>
</dbReference>
<evidence type="ECO:0000313" key="12">
    <source>
        <dbReference type="Proteomes" id="UP000295252"/>
    </source>
</evidence>
<dbReference type="STRING" id="49390.A0A068U5I3"/>